<dbReference type="InterPro" id="IPR046349">
    <property type="entry name" value="C1-like_sf"/>
</dbReference>
<keyword evidence="3" id="KW-0863">Zinc-finger</keyword>
<organism evidence="6 7">
    <name type="scientific">Microthlaspi erraticum</name>
    <dbReference type="NCBI Taxonomy" id="1685480"/>
    <lineage>
        <taxon>Eukaryota</taxon>
        <taxon>Viridiplantae</taxon>
        <taxon>Streptophyta</taxon>
        <taxon>Embryophyta</taxon>
        <taxon>Tracheophyta</taxon>
        <taxon>Spermatophyta</taxon>
        <taxon>Magnoliopsida</taxon>
        <taxon>eudicotyledons</taxon>
        <taxon>Gunneridae</taxon>
        <taxon>Pentapetalae</taxon>
        <taxon>rosids</taxon>
        <taxon>malvids</taxon>
        <taxon>Brassicales</taxon>
        <taxon>Brassicaceae</taxon>
        <taxon>Coluteocarpeae</taxon>
        <taxon>Microthlaspi</taxon>
    </lineage>
</organism>
<evidence type="ECO:0000256" key="3">
    <source>
        <dbReference type="ARBA" id="ARBA00022771"/>
    </source>
</evidence>
<dbReference type="PANTHER" id="PTHR46288:SF27">
    <property type="entry name" value="CYSTEINE_HISTIDINE-RICH C1 DOMAIN FAMILY PROTEIN"/>
    <property type="match status" value="1"/>
</dbReference>
<evidence type="ECO:0000256" key="1">
    <source>
        <dbReference type="ARBA" id="ARBA00022723"/>
    </source>
</evidence>
<feature type="domain" description="Phorbol-ester/DAG-type" evidence="5">
    <location>
        <begin position="377"/>
        <end position="430"/>
    </location>
</feature>
<dbReference type="InterPro" id="IPR001965">
    <property type="entry name" value="Znf_PHD"/>
</dbReference>
<dbReference type="PANTHER" id="PTHR46288">
    <property type="entry name" value="PHORBOL-ESTER/DAG-TYPE DOMAIN-CONTAINING PROTEIN"/>
    <property type="match status" value="1"/>
</dbReference>
<protein>
    <recommendedName>
        <fullName evidence="5">Phorbol-ester/DAG-type domain-containing protein</fullName>
    </recommendedName>
</protein>
<accession>A0A6D2HIH7</accession>
<dbReference type="AlphaFoldDB" id="A0A6D2HIH7"/>
<comment type="caution">
    <text evidence="6">The sequence shown here is derived from an EMBL/GenBank/DDBJ whole genome shotgun (WGS) entry which is preliminary data.</text>
</comment>
<evidence type="ECO:0000259" key="5">
    <source>
        <dbReference type="PROSITE" id="PS50081"/>
    </source>
</evidence>
<evidence type="ECO:0000313" key="7">
    <source>
        <dbReference type="Proteomes" id="UP000467841"/>
    </source>
</evidence>
<name>A0A6D2HIH7_9BRAS</name>
<feature type="domain" description="Phorbol-ester/DAG-type" evidence="5">
    <location>
        <begin position="465"/>
        <end position="517"/>
    </location>
</feature>
<dbReference type="OrthoDB" id="1020867at2759"/>
<gene>
    <name evidence="6" type="ORF">MERR_LOCUS2928</name>
</gene>
<dbReference type="InterPro" id="IPR004146">
    <property type="entry name" value="DC1"/>
</dbReference>
<keyword evidence="7" id="KW-1185">Reference proteome</keyword>
<dbReference type="GO" id="GO:0008270">
    <property type="term" value="F:zinc ion binding"/>
    <property type="evidence" value="ECO:0007669"/>
    <property type="project" value="UniProtKB-KW"/>
</dbReference>
<sequence length="661" mass="75684">MAELKHFSHECTLTLPEMVGDDVCNICLKDGPVAFSCSRCNFDICEACSELPEKVSHDFHPEHPLEFFLRQYDRKPGHVICSGCGDMCSGSFYECKECEIYLDLGCALMENIFRPGPDAKTSSSSCLFCELPLSPSSICYGCVHCYSFVHERCFHLPKEIQHPAHLEYPLRRLDYTQVLGDGRVCDACNVSIVGIPFSCGECAFDLHLRCADSLLRGLVHKSHHHKLFYKSTDGENYFLDGRCKMCKKEGVIYEDSFYCMQCDWLGHFECLEILESVLKQKFHIHPLVCSKFLAEDDFMEYCGVCETMVHRGHHVYSCQECDFLGHIECILREVVPSPLYLKDLYSCGKVITRSTNQQDSETNELENKLMVNGLDYIHVMISVGMDEYENCDMCNEAISVNGWRCQTCGFHAHHYCGELVVVSRSYRVACTLCNRTLGGKVVSCMDCGEIYHSRCIELGRQKLVGHPLHAEHMLKLDLQRGSNCVACKLKMSKYGFNCYKCDISFHIECIEAAASTAEYTKSHKHYLYKFWSNDSSLTRPCRVCNRPCGASFYGCIFCSFKAHGECIGHPEKVKSQQHRHTVDLTWSRVRTCFLCGLERYAEMYLCRHCEVFFHKECLISMDTREAATEEEQLIDIYLMYLDCDMVKKKTICSIHHSKSSF</sequence>
<evidence type="ECO:0000313" key="6">
    <source>
        <dbReference type="EMBL" id="CAA7015693.1"/>
    </source>
</evidence>
<dbReference type="EMBL" id="CACVBM020000199">
    <property type="protein sequence ID" value="CAA7015693.1"/>
    <property type="molecule type" value="Genomic_DNA"/>
</dbReference>
<evidence type="ECO:0000256" key="2">
    <source>
        <dbReference type="ARBA" id="ARBA00022737"/>
    </source>
</evidence>
<dbReference type="SUPFAM" id="SSF57889">
    <property type="entry name" value="Cysteine-rich domain"/>
    <property type="match status" value="6"/>
</dbReference>
<dbReference type="PROSITE" id="PS50081">
    <property type="entry name" value="ZF_DAG_PE_2"/>
    <property type="match status" value="2"/>
</dbReference>
<keyword evidence="1" id="KW-0479">Metal-binding</keyword>
<dbReference type="InterPro" id="IPR002219">
    <property type="entry name" value="PKC_DAG/PE"/>
</dbReference>
<reference evidence="6" key="1">
    <citation type="submission" date="2020-01" db="EMBL/GenBank/DDBJ databases">
        <authorList>
            <person name="Mishra B."/>
        </authorList>
    </citation>
    <scope>NUCLEOTIDE SEQUENCE [LARGE SCALE GENOMIC DNA]</scope>
</reference>
<dbReference type="Pfam" id="PF03107">
    <property type="entry name" value="C1_2"/>
    <property type="match status" value="3"/>
</dbReference>
<proteinExistence type="predicted"/>
<evidence type="ECO:0000256" key="4">
    <source>
        <dbReference type="ARBA" id="ARBA00022833"/>
    </source>
</evidence>
<dbReference type="SMART" id="SM00249">
    <property type="entry name" value="PHD"/>
    <property type="match status" value="5"/>
</dbReference>
<dbReference type="Proteomes" id="UP000467841">
    <property type="component" value="Unassembled WGS sequence"/>
</dbReference>
<keyword evidence="4" id="KW-0862">Zinc</keyword>
<keyword evidence="2" id="KW-0677">Repeat</keyword>